<proteinExistence type="predicted"/>
<name>A0A0N5A8S1_9BILA</name>
<evidence type="ECO:0000256" key="1">
    <source>
        <dbReference type="SAM" id="Coils"/>
    </source>
</evidence>
<dbReference type="Proteomes" id="UP000046393">
    <property type="component" value="Unplaced"/>
</dbReference>
<evidence type="ECO:0000313" key="3">
    <source>
        <dbReference type="WBParaSite" id="SMUV_0000048101-mRNA-1"/>
    </source>
</evidence>
<accession>A0A0N5A8S1</accession>
<evidence type="ECO:0000313" key="2">
    <source>
        <dbReference type="Proteomes" id="UP000046393"/>
    </source>
</evidence>
<reference evidence="3" key="1">
    <citation type="submission" date="2017-02" db="UniProtKB">
        <authorList>
            <consortium name="WormBaseParasite"/>
        </authorList>
    </citation>
    <scope>IDENTIFICATION</scope>
</reference>
<keyword evidence="2" id="KW-1185">Reference proteome</keyword>
<organism evidence="2 3">
    <name type="scientific">Syphacia muris</name>
    <dbReference type="NCBI Taxonomy" id="451379"/>
    <lineage>
        <taxon>Eukaryota</taxon>
        <taxon>Metazoa</taxon>
        <taxon>Ecdysozoa</taxon>
        <taxon>Nematoda</taxon>
        <taxon>Chromadorea</taxon>
        <taxon>Rhabditida</taxon>
        <taxon>Spirurina</taxon>
        <taxon>Oxyuridomorpha</taxon>
        <taxon>Oxyuroidea</taxon>
        <taxon>Oxyuridae</taxon>
        <taxon>Syphacia</taxon>
    </lineage>
</organism>
<keyword evidence="1" id="KW-0175">Coiled coil</keyword>
<protein>
    <submittedName>
        <fullName evidence="3">Reverse transcriptase domain-containing protein</fullName>
    </submittedName>
</protein>
<dbReference type="AlphaFoldDB" id="A0A0N5A8S1"/>
<dbReference type="WBParaSite" id="SMUV_0000048101-mRNA-1">
    <property type="protein sequence ID" value="SMUV_0000048101-mRNA-1"/>
    <property type="gene ID" value="SMUV_0000048101"/>
</dbReference>
<sequence length="244" mass="27492">MTFTHAARVRLLAWEDVFHVIPSSPFVNIIYSYLEVTATTVMIGVRRLRSNANNSAKFTAMFLSRRKTEVRNTSNVDRTYQVGRNSNISSSDSSRGSHSNCICHRGRFNHVNYISCGNRSSHPNQPSNTNHIDYGSSAVFNPTNVNSVMNRKIDEAMSLVSGYIKNAFFDEIMALRTKMATLQARAEQLSAENMVLNEQIALDIQRRAANMQFLDASQQNSKRLYMVAEKTGEGYSLQIVQHLA</sequence>
<feature type="coiled-coil region" evidence="1">
    <location>
        <begin position="172"/>
        <end position="199"/>
    </location>
</feature>